<dbReference type="Gene3D" id="1.10.10.60">
    <property type="entry name" value="Homeodomain-like"/>
    <property type="match status" value="2"/>
</dbReference>
<dbReference type="InterPro" id="IPR020449">
    <property type="entry name" value="Tscrpt_reg_AraC-type_HTH"/>
</dbReference>
<dbReference type="InterPro" id="IPR011006">
    <property type="entry name" value="CheY-like_superfamily"/>
</dbReference>
<evidence type="ECO:0000256" key="7">
    <source>
        <dbReference type="ARBA" id="ARBA00023125"/>
    </source>
</evidence>
<feature type="domain" description="HTH araC/xylS-type" evidence="11">
    <location>
        <begin position="304"/>
        <end position="403"/>
    </location>
</feature>
<evidence type="ECO:0000259" key="11">
    <source>
        <dbReference type="PROSITE" id="PS01124"/>
    </source>
</evidence>
<feature type="domain" description="Response regulatory" evidence="12">
    <location>
        <begin position="3"/>
        <end position="120"/>
    </location>
</feature>
<keyword evidence="6" id="KW-0805">Transcription regulation</keyword>
<dbReference type="SMART" id="SM00448">
    <property type="entry name" value="REC"/>
    <property type="match status" value="1"/>
</dbReference>
<evidence type="ECO:0000313" key="13">
    <source>
        <dbReference type="EMBL" id="EDP16175.1"/>
    </source>
</evidence>
<dbReference type="Proteomes" id="UP000005396">
    <property type="component" value="Unassembled WGS sequence"/>
</dbReference>
<dbReference type="PRINTS" id="PR00032">
    <property type="entry name" value="HTHARAC"/>
</dbReference>
<accession>A8RTB3</accession>
<dbReference type="PROSITE" id="PS50110">
    <property type="entry name" value="RESPONSE_REGULATORY"/>
    <property type="match status" value="1"/>
</dbReference>
<dbReference type="InterPro" id="IPR018062">
    <property type="entry name" value="HTH_AraC-typ_CS"/>
</dbReference>
<dbReference type="GO" id="GO:0043565">
    <property type="term" value="F:sequence-specific DNA binding"/>
    <property type="evidence" value="ECO:0007669"/>
    <property type="project" value="InterPro"/>
</dbReference>
<dbReference type="InterPro" id="IPR051552">
    <property type="entry name" value="HptR"/>
</dbReference>
<organism evidence="13 14">
    <name type="scientific">Enterocloster bolteae (strain ATCC BAA-613 / DSM 15670 / CCUG 46953 / JCM 12243 / WAL 16351)</name>
    <name type="common">Clostridium bolteae</name>
    <dbReference type="NCBI Taxonomy" id="411902"/>
    <lineage>
        <taxon>Bacteria</taxon>
        <taxon>Bacillati</taxon>
        <taxon>Bacillota</taxon>
        <taxon>Clostridia</taxon>
        <taxon>Lachnospirales</taxon>
        <taxon>Lachnospiraceae</taxon>
        <taxon>Enterocloster</taxon>
    </lineage>
</organism>
<dbReference type="InterPro" id="IPR009057">
    <property type="entry name" value="Homeodomain-like_sf"/>
</dbReference>
<comment type="caution">
    <text evidence="13">The sequence shown here is derived from an EMBL/GenBank/DDBJ whole genome shotgun (WGS) entry which is preliminary data.</text>
</comment>
<dbReference type="GO" id="GO:0000160">
    <property type="term" value="P:phosphorelay signal transduction system"/>
    <property type="evidence" value="ECO:0007669"/>
    <property type="project" value="UniProtKB-KW"/>
</dbReference>
<comment type="function">
    <text evidence="9">May play the central regulatory role in sporulation. It may be an element of the effector pathway responsible for the activation of sporulation genes in response to nutritional stress. Spo0A may act in concert with spo0H (a sigma factor) to control the expression of some genes that are critical to the sporulation process.</text>
</comment>
<dbReference type="SMART" id="SM00342">
    <property type="entry name" value="HTH_ARAC"/>
    <property type="match status" value="1"/>
</dbReference>
<evidence type="ECO:0000256" key="3">
    <source>
        <dbReference type="ARBA" id="ARBA00022490"/>
    </source>
</evidence>
<dbReference type="SUPFAM" id="SSF52172">
    <property type="entry name" value="CheY-like"/>
    <property type="match status" value="1"/>
</dbReference>
<evidence type="ECO:0000256" key="1">
    <source>
        <dbReference type="ARBA" id="ARBA00004496"/>
    </source>
</evidence>
<dbReference type="Gene3D" id="3.40.50.2300">
    <property type="match status" value="1"/>
</dbReference>
<dbReference type="PROSITE" id="PS01124">
    <property type="entry name" value="HTH_ARAC_FAMILY_2"/>
    <property type="match status" value="1"/>
</dbReference>
<dbReference type="CDD" id="cd17536">
    <property type="entry name" value="REC_YesN-like"/>
    <property type="match status" value="1"/>
</dbReference>
<dbReference type="eggNOG" id="COG4753">
    <property type="taxonomic scope" value="Bacteria"/>
</dbReference>
<evidence type="ECO:0000256" key="4">
    <source>
        <dbReference type="ARBA" id="ARBA00022553"/>
    </source>
</evidence>
<keyword evidence="5" id="KW-0902">Two-component regulatory system</keyword>
<dbReference type="PANTHER" id="PTHR42713:SF3">
    <property type="entry name" value="TRANSCRIPTIONAL REGULATORY PROTEIN HPTR"/>
    <property type="match status" value="1"/>
</dbReference>
<dbReference type="GO" id="GO:0005737">
    <property type="term" value="C:cytoplasm"/>
    <property type="evidence" value="ECO:0007669"/>
    <property type="project" value="UniProtKB-SubCell"/>
</dbReference>
<dbReference type="HOGENOM" id="CLU_000445_5_0_9"/>
<dbReference type="InterPro" id="IPR018060">
    <property type="entry name" value="HTH_AraC"/>
</dbReference>
<dbReference type="PaxDb" id="411902-CLOBOL_03612"/>
<feature type="modified residue" description="4-aspartylphosphate" evidence="10">
    <location>
        <position position="55"/>
    </location>
</feature>
<evidence type="ECO:0000256" key="10">
    <source>
        <dbReference type="PROSITE-ProRule" id="PRU00169"/>
    </source>
</evidence>
<evidence type="ECO:0000259" key="12">
    <source>
        <dbReference type="PROSITE" id="PS50110"/>
    </source>
</evidence>
<dbReference type="AlphaFoldDB" id="A8RTB3"/>
<dbReference type="eggNOG" id="COG2207">
    <property type="taxonomic scope" value="Bacteria"/>
</dbReference>
<proteinExistence type="predicted"/>
<gene>
    <name evidence="13" type="ORF">CLOBOL_03612</name>
</gene>
<dbReference type="RefSeq" id="WP_002565102.1">
    <property type="nucleotide sequence ID" value="NZ_DS480689.1"/>
</dbReference>
<dbReference type="PANTHER" id="PTHR42713">
    <property type="entry name" value="HISTIDINE KINASE-RELATED"/>
    <property type="match status" value="1"/>
</dbReference>
<dbReference type="Pfam" id="PF00072">
    <property type="entry name" value="Response_reg"/>
    <property type="match status" value="1"/>
</dbReference>
<reference evidence="13 14" key="1">
    <citation type="submission" date="2007-08" db="EMBL/GenBank/DDBJ databases">
        <authorList>
            <person name="Fulton L."/>
            <person name="Clifton S."/>
            <person name="Fulton B."/>
            <person name="Xu J."/>
            <person name="Minx P."/>
            <person name="Pepin K.H."/>
            <person name="Johnson M."/>
            <person name="Thiruvilangam P."/>
            <person name="Bhonagiri V."/>
            <person name="Nash W.E."/>
            <person name="Mardis E.R."/>
            <person name="Wilson R.K."/>
        </authorList>
    </citation>
    <scope>NUCLEOTIDE SEQUENCE [LARGE SCALE GENOMIC DNA]</scope>
    <source>
        <strain evidence="14">ATCC BAA-613 / DSM 15670 / CCUG 46953 / JCM 12243 / WAL 16351</strain>
    </source>
</reference>
<evidence type="ECO:0000256" key="9">
    <source>
        <dbReference type="ARBA" id="ARBA00024867"/>
    </source>
</evidence>
<evidence type="ECO:0000256" key="2">
    <source>
        <dbReference type="ARBA" id="ARBA00018672"/>
    </source>
</evidence>
<keyword evidence="7" id="KW-0238">DNA-binding</keyword>
<dbReference type="InterPro" id="IPR001789">
    <property type="entry name" value="Sig_transdc_resp-reg_receiver"/>
</dbReference>
<name>A8RTB3_ENTBW</name>
<protein>
    <recommendedName>
        <fullName evidence="2">Stage 0 sporulation protein A homolog</fullName>
    </recommendedName>
</protein>
<evidence type="ECO:0000313" key="14">
    <source>
        <dbReference type="Proteomes" id="UP000005396"/>
    </source>
</evidence>
<keyword evidence="3" id="KW-0963">Cytoplasm</keyword>
<reference evidence="13 14" key="2">
    <citation type="submission" date="2007-09" db="EMBL/GenBank/DDBJ databases">
        <title>Draft genome sequence of Clostridium bolteae (ATCC BAA-613).</title>
        <authorList>
            <person name="Sudarsanam P."/>
            <person name="Ley R."/>
            <person name="Guruge J."/>
            <person name="Turnbaugh P.J."/>
            <person name="Mahowald M."/>
            <person name="Liep D."/>
            <person name="Gordon J."/>
        </authorList>
    </citation>
    <scope>NUCLEOTIDE SEQUENCE [LARGE SCALE GENOMIC DNA]</scope>
    <source>
        <strain evidence="14">ATCC BAA-613 / DSM 15670 / CCUG 46953 / JCM 12243 / WAL 16351</strain>
    </source>
</reference>
<dbReference type="EMBL" id="ABCC02000032">
    <property type="protein sequence ID" value="EDP16175.1"/>
    <property type="molecule type" value="Genomic_DNA"/>
</dbReference>
<comment type="subcellular location">
    <subcellularLocation>
        <location evidence="1">Cytoplasm</location>
    </subcellularLocation>
</comment>
<dbReference type="SUPFAM" id="SSF46689">
    <property type="entry name" value="Homeodomain-like"/>
    <property type="match status" value="1"/>
</dbReference>
<keyword evidence="4 10" id="KW-0597">Phosphoprotein</keyword>
<sequence length="406" mass="46764">MLRMVIADDETFILDCLSKYIPWRNYGIEVVATAKDGVEALNFVKEKRPDILIADIKMPLLDGISLLERVKEVKSNIEVIIISGFQEFEYARKALKHGCMGYVLKPIEPEELVTYVQKAADKILKSREEQIMIQKVMRPEIYINGMINGTLTSEECAYYMEQYQQFSEKTLRMGILLFNGFSSETGGESKHPYKRLMDDIEDMVQKSDSFFIVEKGFDNVVLLFHAQTKEEILQTEEMVSKHVTVLNHIQNSIKVTFIRAGDFSSIDTVHEQYWRLVWDSLKEEDESEKEKVDSGTQGTKDLIQEAKLFIEKNFKDSELCLNKVAVNLGVSPGYLSSLFSTKCDCGLTSFINRVRINYAKLMLEKDDDKIEYIAESSGYENATYFSTVFKRETGLPPSEYRRNTRK</sequence>
<dbReference type="GO" id="GO:0003700">
    <property type="term" value="F:DNA-binding transcription factor activity"/>
    <property type="evidence" value="ECO:0007669"/>
    <property type="project" value="InterPro"/>
</dbReference>
<evidence type="ECO:0000256" key="8">
    <source>
        <dbReference type="ARBA" id="ARBA00023163"/>
    </source>
</evidence>
<dbReference type="Pfam" id="PF12833">
    <property type="entry name" value="HTH_18"/>
    <property type="match status" value="1"/>
</dbReference>
<dbReference type="PROSITE" id="PS00041">
    <property type="entry name" value="HTH_ARAC_FAMILY_1"/>
    <property type="match status" value="1"/>
</dbReference>
<evidence type="ECO:0000256" key="6">
    <source>
        <dbReference type="ARBA" id="ARBA00023015"/>
    </source>
</evidence>
<evidence type="ECO:0000256" key="5">
    <source>
        <dbReference type="ARBA" id="ARBA00023012"/>
    </source>
</evidence>
<keyword evidence="8" id="KW-0804">Transcription</keyword>